<dbReference type="InterPro" id="IPR007627">
    <property type="entry name" value="RNA_pol_sigma70_r2"/>
</dbReference>
<evidence type="ECO:0000256" key="3">
    <source>
        <dbReference type="ARBA" id="ARBA00023082"/>
    </source>
</evidence>
<evidence type="ECO:0000256" key="4">
    <source>
        <dbReference type="ARBA" id="ARBA00023125"/>
    </source>
</evidence>
<comment type="similarity">
    <text evidence="1">Belongs to the sigma-70 factor family. ECF subfamily.</text>
</comment>
<dbReference type="SUPFAM" id="SSF88659">
    <property type="entry name" value="Sigma3 and sigma4 domains of RNA polymerase sigma factors"/>
    <property type="match status" value="1"/>
</dbReference>
<sequence>MNQAKEARERRFISIYRKHVDEVYQYVLLRTGFDVPLAEDLTQDIFLDVFKGLWGFKGLSSEKTWIFKIAQNKLFDYYRRQYSQKTEILPLDDQLSDQLSDPKQNIDTCMQVTFENRRVRECLSQLPKQYQILLSLKYIEEISVKQIARIVDKSPKSVESMLGRARSAFIRQYREMEVPND</sequence>
<name>A0A1E3A3R5_9FIRM</name>
<dbReference type="InterPro" id="IPR039425">
    <property type="entry name" value="RNA_pol_sigma-70-like"/>
</dbReference>
<dbReference type="PANTHER" id="PTHR43133">
    <property type="entry name" value="RNA POLYMERASE ECF-TYPE SIGMA FACTO"/>
    <property type="match status" value="1"/>
</dbReference>
<evidence type="ECO:0000259" key="6">
    <source>
        <dbReference type="Pfam" id="PF04542"/>
    </source>
</evidence>
<keyword evidence="5" id="KW-0804">Transcription</keyword>
<dbReference type="RefSeq" id="WP_069153886.1">
    <property type="nucleotide sequence ID" value="NZ_MCGH01000003.1"/>
</dbReference>
<dbReference type="Pfam" id="PF04542">
    <property type="entry name" value="Sigma70_r2"/>
    <property type="match status" value="1"/>
</dbReference>
<protein>
    <submittedName>
        <fullName evidence="8">RNA polymerase sigma factor YlaC</fullName>
    </submittedName>
</protein>
<keyword evidence="2" id="KW-0805">Transcription regulation</keyword>
<reference evidence="8 9" key="1">
    <citation type="submission" date="2016-07" db="EMBL/GenBank/DDBJ databases">
        <title>Characterization of isolates of Eisenbergiella tayi derived from blood cultures, using whole genome sequencing.</title>
        <authorList>
            <person name="Burdz T."/>
            <person name="Wiebe D."/>
            <person name="Huynh C."/>
            <person name="Bernard K."/>
        </authorList>
    </citation>
    <scope>NUCLEOTIDE SEQUENCE [LARGE SCALE GENOMIC DNA]</scope>
    <source>
        <strain evidence="8 9">NML 110608</strain>
    </source>
</reference>
<accession>A0A1E3A3R5</accession>
<evidence type="ECO:0000259" key="7">
    <source>
        <dbReference type="Pfam" id="PF08281"/>
    </source>
</evidence>
<keyword evidence="3" id="KW-0731">Sigma factor</keyword>
<comment type="caution">
    <text evidence="8">The sequence shown here is derived from an EMBL/GenBank/DDBJ whole genome shotgun (WGS) entry which is preliminary data.</text>
</comment>
<dbReference type="Gene3D" id="1.10.10.10">
    <property type="entry name" value="Winged helix-like DNA-binding domain superfamily/Winged helix DNA-binding domain"/>
    <property type="match status" value="1"/>
</dbReference>
<dbReference type="Pfam" id="PF08281">
    <property type="entry name" value="Sigma70_r4_2"/>
    <property type="match status" value="1"/>
</dbReference>
<feature type="domain" description="RNA polymerase sigma factor 70 region 4 type 2" evidence="7">
    <location>
        <begin position="117"/>
        <end position="167"/>
    </location>
</feature>
<dbReference type="SUPFAM" id="SSF88946">
    <property type="entry name" value="Sigma2 domain of RNA polymerase sigma factors"/>
    <property type="match status" value="1"/>
</dbReference>
<proteinExistence type="inferred from homology"/>
<feature type="domain" description="RNA polymerase sigma-70 region 2" evidence="6">
    <location>
        <begin position="15"/>
        <end position="81"/>
    </location>
</feature>
<dbReference type="Gene3D" id="1.10.1740.10">
    <property type="match status" value="1"/>
</dbReference>
<dbReference type="AlphaFoldDB" id="A0A1E3A3R5"/>
<evidence type="ECO:0000256" key="2">
    <source>
        <dbReference type="ARBA" id="ARBA00023015"/>
    </source>
</evidence>
<dbReference type="GO" id="GO:0016987">
    <property type="term" value="F:sigma factor activity"/>
    <property type="evidence" value="ECO:0007669"/>
    <property type="project" value="UniProtKB-KW"/>
</dbReference>
<organism evidence="8 9">
    <name type="scientific">Eisenbergiella tayi</name>
    <dbReference type="NCBI Taxonomy" id="1432052"/>
    <lineage>
        <taxon>Bacteria</taxon>
        <taxon>Bacillati</taxon>
        <taxon>Bacillota</taxon>
        <taxon>Clostridia</taxon>
        <taxon>Lachnospirales</taxon>
        <taxon>Lachnospiraceae</taxon>
        <taxon>Eisenbergiella</taxon>
    </lineage>
</organism>
<dbReference type="PATRIC" id="fig|1432052.4.peg.4669"/>
<evidence type="ECO:0000313" key="9">
    <source>
        <dbReference type="Proteomes" id="UP000094067"/>
    </source>
</evidence>
<dbReference type="InterPro" id="IPR036388">
    <property type="entry name" value="WH-like_DNA-bd_sf"/>
</dbReference>
<dbReference type="Proteomes" id="UP000094067">
    <property type="component" value="Unassembled WGS sequence"/>
</dbReference>
<dbReference type="InterPro" id="IPR013324">
    <property type="entry name" value="RNA_pol_sigma_r3/r4-like"/>
</dbReference>
<evidence type="ECO:0000313" key="8">
    <source>
        <dbReference type="EMBL" id="ODM03415.1"/>
    </source>
</evidence>
<dbReference type="PANTHER" id="PTHR43133:SF8">
    <property type="entry name" value="RNA POLYMERASE SIGMA FACTOR HI_1459-RELATED"/>
    <property type="match status" value="1"/>
</dbReference>
<dbReference type="NCBIfam" id="TIGR02937">
    <property type="entry name" value="sigma70-ECF"/>
    <property type="match status" value="1"/>
</dbReference>
<dbReference type="InterPro" id="IPR013325">
    <property type="entry name" value="RNA_pol_sigma_r2"/>
</dbReference>
<gene>
    <name evidence="8" type="primary">ylaC_3</name>
    <name evidence="8" type="ORF">BEI61_04211</name>
</gene>
<dbReference type="GO" id="GO:0006352">
    <property type="term" value="P:DNA-templated transcription initiation"/>
    <property type="evidence" value="ECO:0007669"/>
    <property type="project" value="InterPro"/>
</dbReference>
<evidence type="ECO:0000256" key="5">
    <source>
        <dbReference type="ARBA" id="ARBA00023163"/>
    </source>
</evidence>
<dbReference type="InterPro" id="IPR014284">
    <property type="entry name" value="RNA_pol_sigma-70_dom"/>
</dbReference>
<evidence type="ECO:0000256" key="1">
    <source>
        <dbReference type="ARBA" id="ARBA00010641"/>
    </source>
</evidence>
<dbReference type="GO" id="GO:0003677">
    <property type="term" value="F:DNA binding"/>
    <property type="evidence" value="ECO:0007669"/>
    <property type="project" value="UniProtKB-KW"/>
</dbReference>
<dbReference type="InterPro" id="IPR013249">
    <property type="entry name" value="RNA_pol_sigma70_r4_t2"/>
</dbReference>
<keyword evidence="4" id="KW-0238">DNA-binding</keyword>
<dbReference type="EMBL" id="MCGH01000003">
    <property type="protein sequence ID" value="ODM03415.1"/>
    <property type="molecule type" value="Genomic_DNA"/>
</dbReference>